<dbReference type="Pfam" id="PF00656">
    <property type="entry name" value="Peptidase_C14"/>
    <property type="match status" value="1"/>
</dbReference>
<dbReference type="AlphaFoldDB" id="A0A8H3I4D1"/>
<feature type="region of interest" description="Disordered" evidence="2">
    <location>
        <begin position="481"/>
        <end position="507"/>
    </location>
</feature>
<gene>
    <name evidence="4" type="ORF">RDB_LOCUS147994</name>
</gene>
<dbReference type="Proteomes" id="UP000663827">
    <property type="component" value="Unassembled WGS sequence"/>
</dbReference>
<evidence type="ECO:0000256" key="1">
    <source>
        <dbReference type="ARBA" id="ARBA00009005"/>
    </source>
</evidence>
<proteinExistence type="inferred from homology"/>
<feature type="region of interest" description="Disordered" evidence="2">
    <location>
        <begin position="67"/>
        <end position="116"/>
    </location>
</feature>
<sequence length="536" mass="60138">MLLKHGYEQGNIRILVARAGNTTQYKCQPTKKNIMKSLAWLVQGARKGDYRYFHFSGHGEVFESSTGKVAREIPKDRGKGKSRAKPSLTSVQSLKTEVQQQAPQPELEAVHEESEQHIPGGWIHASPAVALVPKCSSEAEAERRAQLQSALWKELGDAIRNGDSMPTSPNKATYKAKGEVKRRALLVGGQYETDTRNTYLSGTPIDILNIYRMLLKHGYEKGNIRILVARAGNTTQYKCQPTKKNIMKSLAWLVQGARKEDYRYFHYNNFKLLGAGFRGSMVPDGNDLLATPLTPTCTLPTTHDTFDHPDPEISKGVIMRNGSNQKLTSAVQITFPPQLPLHVNVESEEFRTVDVLEEIEPLQNSRGLITFASSVYQYFSPPRAVKIRMEDELPDEELRRDKIVADMLTWGGCHQRQFAGEFDEESWQGGYFTSSFFEAVNDISKDQPIKVRELFENVNTKLADKMDQCMRINVDILEEQAHGSQDSPDTTPRDHAPSGSGVRGSNPGPQYIQLWTSLGNSTKHSANAKLDHFFVI</sequence>
<dbReference type="GO" id="GO:0005737">
    <property type="term" value="C:cytoplasm"/>
    <property type="evidence" value="ECO:0007669"/>
    <property type="project" value="TreeGrafter"/>
</dbReference>
<dbReference type="EMBL" id="CAJNJQ010004124">
    <property type="protein sequence ID" value="CAE7208495.1"/>
    <property type="molecule type" value="Genomic_DNA"/>
</dbReference>
<feature type="compositionally biased region" description="Basic and acidic residues" evidence="2">
    <location>
        <begin position="69"/>
        <end position="79"/>
    </location>
</feature>
<evidence type="ECO:0000256" key="2">
    <source>
        <dbReference type="SAM" id="MobiDB-lite"/>
    </source>
</evidence>
<feature type="domain" description="Peptidase C14 caspase" evidence="3">
    <location>
        <begin position="18"/>
        <end position="64"/>
    </location>
</feature>
<feature type="compositionally biased region" description="Polar residues" evidence="2">
    <location>
        <begin position="87"/>
        <end position="103"/>
    </location>
</feature>
<dbReference type="PANTHER" id="PTHR48104:SF30">
    <property type="entry name" value="METACASPASE-1"/>
    <property type="match status" value="1"/>
</dbReference>
<dbReference type="InterPro" id="IPR050452">
    <property type="entry name" value="Metacaspase"/>
</dbReference>
<evidence type="ECO:0000313" key="5">
    <source>
        <dbReference type="Proteomes" id="UP000663827"/>
    </source>
</evidence>
<protein>
    <recommendedName>
        <fullName evidence="3">Peptidase C14 caspase domain-containing protein</fullName>
    </recommendedName>
</protein>
<name>A0A8H3I4D1_9AGAM</name>
<organism evidence="4 5">
    <name type="scientific">Rhizoctonia solani</name>
    <dbReference type="NCBI Taxonomy" id="456999"/>
    <lineage>
        <taxon>Eukaryota</taxon>
        <taxon>Fungi</taxon>
        <taxon>Dikarya</taxon>
        <taxon>Basidiomycota</taxon>
        <taxon>Agaricomycotina</taxon>
        <taxon>Agaricomycetes</taxon>
        <taxon>Cantharellales</taxon>
        <taxon>Ceratobasidiaceae</taxon>
        <taxon>Rhizoctonia</taxon>
    </lineage>
</organism>
<dbReference type="GO" id="GO:0004197">
    <property type="term" value="F:cysteine-type endopeptidase activity"/>
    <property type="evidence" value="ECO:0007669"/>
    <property type="project" value="InterPro"/>
</dbReference>
<accession>A0A8H3I4D1</accession>
<evidence type="ECO:0000259" key="3">
    <source>
        <dbReference type="Pfam" id="PF00656"/>
    </source>
</evidence>
<dbReference type="PANTHER" id="PTHR48104">
    <property type="entry name" value="METACASPASE-4"/>
    <property type="match status" value="1"/>
</dbReference>
<comment type="similarity">
    <text evidence="1">Belongs to the peptidase C14B family.</text>
</comment>
<dbReference type="InterPro" id="IPR011600">
    <property type="entry name" value="Pept_C14_caspase"/>
</dbReference>
<dbReference type="GO" id="GO:0006508">
    <property type="term" value="P:proteolysis"/>
    <property type="evidence" value="ECO:0007669"/>
    <property type="project" value="InterPro"/>
</dbReference>
<comment type="caution">
    <text evidence="4">The sequence shown here is derived from an EMBL/GenBank/DDBJ whole genome shotgun (WGS) entry which is preliminary data.</text>
</comment>
<dbReference type="Gene3D" id="3.40.50.12660">
    <property type="match status" value="2"/>
</dbReference>
<evidence type="ECO:0000313" key="4">
    <source>
        <dbReference type="EMBL" id="CAE7208495.1"/>
    </source>
</evidence>
<reference evidence="4" key="1">
    <citation type="submission" date="2021-01" db="EMBL/GenBank/DDBJ databases">
        <authorList>
            <person name="Kaushik A."/>
        </authorList>
    </citation>
    <scope>NUCLEOTIDE SEQUENCE</scope>
    <source>
        <strain evidence="4">AG5</strain>
    </source>
</reference>